<reference evidence="1 2" key="1">
    <citation type="journal article" date="2021" name="Plant Biotechnol. J.">
        <title>Multi-omics assisted identification of the key and species-specific regulatory components of drought-tolerant mechanisms in Gossypium stocksii.</title>
        <authorList>
            <person name="Yu D."/>
            <person name="Ke L."/>
            <person name="Zhang D."/>
            <person name="Wu Y."/>
            <person name="Sun Y."/>
            <person name="Mei J."/>
            <person name="Sun J."/>
            <person name="Sun Y."/>
        </authorList>
    </citation>
    <scope>NUCLEOTIDE SEQUENCE [LARGE SCALE GENOMIC DNA]</scope>
    <source>
        <strain evidence="2">cv. E1</strain>
        <tissue evidence="1">Leaf</tissue>
    </source>
</reference>
<proteinExistence type="predicted"/>
<dbReference type="OrthoDB" id="1712560at2759"/>
<protein>
    <submittedName>
        <fullName evidence="1">Uncharacterized protein</fullName>
    </submittedName>
</protein>
<name>A0A9D3W142_9ROSI</name>
<keyword evidence="2" id="KW-1185">Reference proteome</keyword>
<accession>A0A9D3W142</accession>
<sequence length="142" mass="16263">MQTLEENNRQVMKTISELASSSLDLQMYVKKDDLQRLLEEKNKSLSFFEFDLKLPYPAKVVAKSYPKDCTSPKFKLFNGKTSDACEHVMKFVETFGIAGLDDDLKFIGEVLLFASVTWQVVVERLPLGSMCRTCTVRPILLW</sequence>
<gene>
    <name evidence="1" type="ORF">J1N35_010435</name>
</gene>
<dbReference type="EMBL" id="JAIQCV010000004">
    <property type="protein sequence ID" value="KAH1106667.1"/>
    <property type="molecule type" value="Genomic_DNA"/>
</dbReference>
<dbReference type="AlphaFoldDB" id="A0A9D3W142"/>
<organism evidence="1 2">
    <name type="scientific">Gossypium stocksii</name>
    <dbReference type="NCBI Taxonomy" id="47602"/>
    <lineage>
        <taxon>Eukaryota</taxon>
        <taxon>Viridiplantae</taxon>
        <taxon>Streptophyta</taxon>
        <taxon>Embryophyta</taxon>
        <taxon>Tracheophyta</taxon>
        <taxon>Spermatophyta</taxon>
        <taxon>Magnoliopsida</taxon>
        <taxon>eudicotyledons</taxon>
        <taxon>Gunneridae</taxon>
        <taxon>Pentapetalae</taxon>
        <taxon>rosids</taxon>
        <taxon>malvids</taxon>
        <taxon>Malvales</taxon>
        <taxon>Malvaceae</taxon>
        <taxon>Malvoideae</taxon>
        <taxon>Gossypium</taxon>
    </lineage>
</organism>
<evidence type="ECO:0000313" key="1">
    <source>
        <dbReference type="EMBL" id="KAH1106667.1"/>
    </source>
</evidence>
<dbReference type="Proteomes" id="UP000828251">
    <property type="component" value="Unassembled WGS sequence"/>
</dbReference>
<comment type="caution">
    <text evidence="1">The sequence shown here is derived from an EMBL/GenBank/DDBJ whole genome shotgun (WGS) entry which is preliminary data.</text>
</comment>
<evidence type="ECO:0000313" key="2">
    <source>
        <dbReference type="Proteomes" id="UP000828251"/>
    </source>
</evidence>